<dbReference type="Proteomes" id="UP001206925">
    <property type="component" value="Unassembled WGS sequence"/>
</dbReference>
<evidence type="ECO:0000256" key="3">
    <source>
        <dbReference type="ARBA" id="ARBA00022827"/>
    </source>
</evidence>
<keyword evidence="5" id="KW-0325">Glycoprotein</keyword>
<feature type="non-terminal residue" evidence="7">
    <location>
        <position position="191"/>
    </location>
</feature>
<dbReference type="GO" id="GO:0030327">
    <property type="term" value="P:prenylated protein catabolic process"/>
    <property type="evidence" value="ECO:0007669"/>
    <property type="project" value="TreeGrafter"/>
</dbReference>
<evidence type="ECO:0000256" key="2">
    <source>
        <dbReference type="ARBA" id="ARBA00022630"/>
    </source>
</evidence>
<gene>
    <name evidence="7" type="ORF">M8C21_016294</name>
</gene>
<keyword evidence="2" id="KW-0285">Flavoprotein</keyword>
<sequence>APATKKATTLTVAVEFPKGSVPIVIHVARGFRFIVFADLMVARRVVTDKHITHGRIVTVDNFLRYYESKESRPVFSNVGDMLKWADLYNLTTQALEEELVGLNFSPLLMQELITDYLRAAQRVTNMECTTRLNSYIWRCLLYEDISSEAGYMLVLPEAPIHSFVLCYVYMEGLLSNMPYADDDELLPHIEV</sequence>
<keyword evidence="3" id="KW-0274">FAD</keyword>
<name>A0AAD5CRK2_AMBAR</name>
<feature type="domain" description="Prenylcysteine lyase" evidence="6">
    <location>
        <begin position="58"/>
        <end position="119"/>
    </location>
</feature>
<dbReference type="Pfam" id="PF07156">
    <property type="entry name" value="Prenylcys_lyase"/>
    <property type="match status" value="1"/>
</dbReference>
<dbReference type="InterPro" id="IPR010795">
    <property type="entry name" value="Prenylcys_lyase"/>
</dbReference>
<dbReference type="PANTHER" id="PTHR15944:SF0">
    <property type="entry name" value="PRENYLCYSTEINE LYASE DOMAIN-CONTAINING PROTEIN"/>
    <property type="match status" value="1"/>
</dbReference>
<dbReference type="GO" id="GO:0030328">
    <property type="term" value="P:prenylcysteine catabolic process"/>
    <property type="evidence" value="ECO:0007669"/>
    <property type="project" value="InterPro"/>
</dbReference>
<dbReference type="EMBL" id="JAMZMK010006862">
    <property type="protein sequence ID" value="KAI7746986.1"/>
    <property type="molecule type" value="Genomic_DNA"/>
</dbReference>
<evidence type="ECO:0000256" key="5">
    <source>
        <dbReference type="ARBA" id="ARBA00023180"/>
    </source>
</evidence>
<dbReference type="InterPro" id="IPR017046">
    <property type="entry name" value="Prenylcysteine_Oxase1"/>
</dbReference>
<dbReference type="GO" id="GO:0001735">
    <property type="term" value="F:prenylcysteine oxidase activity"/>
    <property type="evidence" value="ECO:0007669"/>
    <property type="project" value="InterPro"/>
</dbReference>
<evidence type="ECO:0000256" key="1">
    <source>
        <dbReference type="ARBA" id="ARBA00001974"/>
    </source>
</evidence>
<reference evidence="7" key="1">
    <citation type="submission" date="2022-06" db="EMBL/GenBank/DDBJ databases">
        <title>Uncovering the hologenomic basis of an extraordinary plant invasion.</title>
        <authorList>
            <person name="Bieker V.C."/>
            <person name="Martin M.D."/>
            <person name="Gilbert T."/>
            <person name="Hodgins K."/>
            <person name="Battlay P."/>
            <person name="Petersen B."/>
            <person name="Wilson J."/>
        </authorList>
    </citation>
    <scope>NUCLEOTIDE SEQUENCE</scope>
    <source>
        <strain evidence="7">AA19_3_7</strain>
        <tissue evidence="7">Leaf</tissue>
    </source>
</reference>
<dbReference type="PANTHER" id="PTHR15944">
    <property type="entry name" value="FARNESYLCYSTEINE LYASE"/>
    <property type="match status" value="1"/>
</dbReference>
<dbReference type="AlphaFoldDB" id="A0AAD5CRK2"/>
<proteinExistence type="predicted"/>
<evidence type="ECO:0000259" key="6">
    <source>
        <dbReference type="Pfam" id="PF07156"/>
    </source>
</evidence>
<comment type="caution">
    <text evidence="7">The sequence shown here is derived from an EMBL/GenBank/DDBJ whole genome shotgun (WGS) entry which is preliminary data.</text>
</comment>
<evidence type="ECO:0000256" key="4">
    <source>
        <dbReference type="ARBA" id="ARBA00023002"/>
    </source>
</evidence>
<protein>
    <recommendedName>
        <fullName evidence="6">Prenylcysteine lyase domain-containing protein</fullName>
    </recommendedName>
</protein>
<organism evidence="7 8">
    <name type="scientific">Ambrosia artemisiifolia</name>
    <name type="common">Common ragweed</name>
    <dbReference type="NCBI Taxonomy" id="4212"/>
    <lineage>
        <taxon>Eukaryota</taxon>
        <taxon>Viridiplantae</taxon>
        <taxon>Streptophyta</taxon>
        <taxon>Embryophyta</taxon>
        <taxon>Tracheophyta</taxon>
        <taxon>Spermatophyta</taxon>
        <taxon>Magnoliopsida</taxon>
        <taxon>eudicotyledons</taxon>
        <taxon>Gunneridae</taxon>
        <taxon>Pentapetalae</taxon>
        <taxon>asterids</taxon>
        <taxon>campanulids</taxon>
        <taxon>Asterales</taxon>
        <taxon>Asteraceae</taxon>
        <taxon>Asteroideae</taxon>
        <taxon>Heliantheae alliance</taxon>
        <taxon>Heliantheae</taxon>
        <taxon>Ambrosia</taxon>
    </lineage>
</organism>
<feature type="non-terminal residue" evidence="7">
    <location>
        <position position="1"/>
    </location>
</feature>
<evidence type="ECO:0000313" key="7">
    <source>
        <dbReference type="EMBL" id="KAI7746986.1"/>
    </source>
</evidence>
<comment type="cofactor">
    <cofactor evidence="1">
        <name>FAD</name>
        <dbReference type="ChEBI" id="CHEBI:57692"/>
    </cofactor>
</comment>
<evidence type="ECO:0000313" key="8">
    <source>
        <dbReference type="Proteomes" id="UP001206925"/>
    </source>
</evidence>
<keyword evidence="4" id="KW-0560">Oxidoreductase</keyword>
<keyword evidence="8" id="KW-1185">Reference proteome</keyword>
<accession>A0AAD5CRK2</accession>